<gene>
    <name evidence="1" type="ORF">SJ059_33185</name>
</gene>
<dbReference type="AlphaFoldDB" id="A0AAW9EHS9"/>
<comment type="caution">
    <text evidence="1">The sequence shown here is derived from an EMBL/GenBank/DDBJ whole genome shotgun (WGS) entry which is preliminary data.</text>
</comment>
<evidence type="ECO:0000313" key="1">
    <source>
        <dbReference type="EMBL" id="MDX7019279.1"/>
    </source>
</evidence>
<dbReference type="GO" id="GO:0015473">
    <property type="term" value="F:fimbrial usher porin activity"/>
    <property type="evidence" value="ECO:0007669"/>
    <property type="project" value="InterPro"/>
</dbReference>
<dbReference type="Pfam" id="PF00577">
    <property type="entry name" value="Usher"/>
    <property type="match status" value="1"/>
</dbReference>
<feature type="non-terminal residue" evidence="1">
    <location>
        <position position="80"/>
    </location>
</feature>
<reference evidence="1" key="1">
    <citation type="submission" date="2023-11" db="EMBL/GenBank/DDBJ databases">
        <title>Detection of rare carbapenemases in Enterobacterales - comparison of two colorimetric and two CIM-based carbapenemase assays.</title>
        <authorList>
            <person name="Schaffarczyk L."/>
            <person name="Noster J."/>
            <person name="Stelzer Y."/>
            <person name="Sattler J."/>
            <person name="Gatermann S."/>
            <person name="Hamprecht A."/>
        </authorList>
    </citation>
    <scope>NUCLEOTIDE SEQUENCE</scope>
    <source>
        <strain evidence="1">CIM-Cont-037</strain>
    </source>
</reference>
<dbReference type="GO" id="GO:0016020">
    <property type="term" value="C:membrane"/>
    <property type="evidence" value="ECO:0007669"/>
    <property type="project" value="InterPro"/>
</dbReference>
<proteinExistence type="predicted"/>
<organism evidence="1 2">
    <name type="scientific">Klebsiella aerogenes</name>
    <name type="common">Enterobacter aerogenes</name>
    <dbReference type="NCBI Taxonomy" id="548"/>
    <lineage>
        <taxon>Bacteria</taxon>
        <taxon>Pseudomonadati</taxon>
        <taxon>Pseudomonadota</taxon>
        <taxon>Gammaproteobacteria</taxon>
        <taxon>Enterobacterales</taxon>
        <taxon>Enterobacteriaceae</taxon>
        <taxon>Klebsiella/Raoultella group</taxon>
        <taxon>Klebsiella</taxon>
    </lineage>
</organism>
<evidence type="ECO:0000313" key="2">
    <source>
        <dbReference type="Proteomes" id="UP001279012"/>
    </source>
</evidence>
<dbReference type="Proteomes" id="UP001279012">
    <property type="component" value="Unassembled WGS sequence"/>
</dbReference>
<protein>
    <submittedName>
        <fullName evidence="1">Fimbria/pilus outer membrane usher protein</fullName>
    </submittedName>
</protein>
<dbReference type="EMBL" id="JAWZZT010001886">
    <property type="protein sequence ID" value="MDX7019279.1"/>
    <property type="molecule type" value="Genomic_DNA"/>
</dbReference>
<dbReference type="GO" id="GO:0009297">
    <property type="term" value="P:pilus assembly"/>
    <property type="evidence" value="ECO:0007669"/>
    <property type="project" value="InterPro"/>
</dbReference>
<name>A0AAW9EHS9_KLEAE</name>
<dbReference type="InterPro" id="IPR000015">
    <property type="entry name" value="Fimb_usher"/>
</dbReference>
<accession>A0AAW9EHS9</accession>
<feature type="non-terminal residue" evidence="1">
    <location>
        <position position="1"/>
    </location>
</feature>
<sequence length="80" mass="8765">GLYYQNTRSHFTHDDNSITLRVSIPFTLQENRRINTAFTLAHSKSSGTSGQAGINGTLLDDGRLSWAVTSAYDDTSLSTN</sequence>